<reference evidence="10" key="1">
    <citation type="journal article" date="2019" name="Int. J. Syst. Evol. Microbiol.">
        <title>The Global Catalogue of Microorganisms (GCM) 10K type strain sequencing project: providing services to taxonomists for standard genome sequencing and annotation.</title>
        <authorList>
            <consortium name="The Broad Institute Genomics Platform"/>
            <consortium name="The Broad Institute Genome Sequencing Center for Infectious Disease"/>
            <person name="Wu L."/>
            <person name="Ma J."/>
        </authorList>
    </citation>
    <scope>NUCLEOTIDE SEQUENCE [LARGE SCALE GENOMIC DNA]</scope>
    <source>
        <strain evidence="10">CCUG 54939</strain>
    </source>
</reference>
<evidence type="ECO:0000313" key="9">
    <source>
        <dbReference type="EMBL" id="MFC3913988.1"/>
    </source>
</evidence>
<keyword evidence="6 8" id="KW-0326">Glycosidase</keyword>
<dbReference type="PANTHER" id="PTHR31352">
    <property type="entry name" value="BETA-AMYLASE 1, CHLOROPLASTIC"/>
    <property type="match status" value="1"/>
</dbReference>
<dbReference type="Gene3D" id="3.20.20.80">
    <property type="entry name" value="Glycosidases"/>
    <property type="match status" value="2"/>
</dbReference>
<comment type="caution">
    <text evidence="9">The sequence shown here is derived from an EMBL/GenBank/DDBJ whole genome shotgun (WGS) entry which is preliminary data.</text>
</comment>
<proteinExistence type="inferred from homology"/>
<sequence>MTIKNAPMQLWVHLGVTLSRNLLQLPESPELFEHLRQQMQQARLSGVDAVVLPISWRHVAPFAPEQASQASSWRPYCQLFTMARQLGLKVIPDLSLVARGMDDSRHMTLLPGWLWGHLQQQLPADEPRDTFSFLDQYGRDSVAVTSYWAHDYTRPLFAQFLQGFAEHLAEFADMVPHLVLSVGPEGEWRYPLLGHYASDGLLAHFPCFSQRALSQLRDTQLAYYGSLAAWQQAWHCEKQDLTANQVLKAQLIQIASALLEGTHGQAEQDVYRWYQASLTAYGQQLMLLAAEVFVGRWQGVSLGVRLPGRLPLLKGGDEHSAALIAGFATVAVDAAPGADDEHYQQLLAQLIPAAVRSRCRLLLTGAGVQQGEREPMLMTHWQSAAAALGLPLLAESDRRLALDDHPQWDHLINTVMHQGAYCGWAIRDLDILMGQEVGEARLRQLTRLRHGQGQVSRLNHREFRVMGPLHLKVANQRQLLSEAEWQQFADEVRQLRRMGVTAISTDLWWGLIEGRQSGVFDWSYYDRLVALLARHDMRWVPILSFHQAGGNVNDDFMQTIPLWLWGKLLETHPELDSVRDLQYVSETGDASMEYVSLWADQYVQPYYERFMTAFRDHFISRAGMIAEINVSLGPAGELRYPSYNAHDWGNYPNRGTLQCYSPLAEQDWQRYLRSRFSSLEALNYAFGTRYRTFAEIAMPVADNLFDNKEYVYSAWAREFLGWYHGALVAHGQRILQAALDIFAVGDWVRIPVGIKVPGIHWEISDPASPRVAEITAGLIRPHPTLGPTNQREYLQLLEQLVPSDCRQRVVVHFTCLEMINKDYEGYSRAADLVGWFADAAHELGISLMGENALAGELYGEQGWQQIANALRRTPGFGGITFLRMQNFFDENRTPRERLQWLINQFQ</sequence>
<keyword evidence="4 8" id="KW-0378">Hydrolase</keyword>
<evidence type="ECO:0000256" key="4">
    <source>
        <dbReference type="ARBA" id="ARBA00022801"/>
    </source>
</evidence>
<evidence type="ECO:0000256" key="5">
    <source>
        <dbReference type="ARBA" id="ARBA00023277"/>
    </source>
</evidence>
<evidence type="ECO:0000256" key="7">
    <source>
        <dbReference type="ARBA" id="ARBA00023326"/>
    </source>
</evidence>
<keyword evidence="5 8" id="KW-0119">Carbohydrate metabolism</keyword>
<dbReference type="Pfam" id="PF01373">
    <property type="entry name" value="Glyco_hydro_14"/>
    <property type="match status" value="2"/>
</dbReference>
<keyword evidence="10" id="KW-1185">Reference proteome</keyword>
<accession>A0ABV8CPG1</accession>
<dbReference type="InterPro" id="IPR018238">
    <property type="entry name" value="Glyco_hydro_14_CS"/>
</dbReference>
<dbReference type="PRINTS" id="PR00750">
    <property type="entry name" value="BETAAMYLASE"/>
</dbReference>
<dbReference type="PANTHER" id="PTHR31352:SF1">
    <property type="entry name" value="BETA-AMYLASE 3, CHLOROPLASTIC"/>
    <property type="match status" value="1"/>
</dbReference>
<dbReference type="InterPro" id="IPR017853">
    <property type="entry name" value="GH"/>
</dbReference>
<dbReference type="EC" id="3.2.1.2" evidence="3 8"/>
<evidence type="ECO:0000256" key="6">
    <source>
        <dbReference type="ARBA" id="ARBA00023295"/>
    </source>
</evidence>
<organism evidence="9 10">
    <name type="scientific">Pseudaeromonas sharmana</name>
    <dbReference type="NCBI Taxonomy" id="328412"/>
    <lineage>
        <taxon>Bacteria</taxon>
        <taxon>Pseudomonadati</taxon>
        <taxon>Pseudomonadota</taxon>
        <taxon>Gammaproteobacteria</taxon>
        <taxon>Aeromonadales</taxon>
        <taxon>Aeromonadaceae</taxon>
        <taxon>Pseudaeromonas</taxon>
    </lineage>
</organism>
<dbReference type="RefSeq" id="WP_377152402.1">
    <property type="nucleotide sequence ID" value="NZ_JBHSAF010000014.1"/>
</dbReference>
<dbReference type="PROSITE" id="PS00679">
    <property type="entry name" value="BETA_AMYLASE_2"/>
    <property type="match status" value="1"/>
</dbReference>
<gene>
    <name evidence="9" type="ORF">ACFOSS_10985</name>
</gene>
<dbReference type="EMBL" id="JBHSAF010000014">
    <property type="protein sequence ID" value="MFC3913988.1"/>
    <property type="molecule type" value="Genomic_DNA"/>
</dbReference>
<dbReference type="SUPFAM" id="SSF51445">
    <property type="entry name" value="(Trans)glycosidases"/>
    <property type="match status" value="2"/>
</dbReference>
<protein>
    <recommendedName>
        <fullName evidence="3 8">Beta-amylase</fullName>
        <ecNumber evidence="3 8">3.2.1.2</ecNumber>
    </recommendedName>
</protein>
<name>A0ABV8CPG1_9GAMM</name>
<evidence type="ECO:0000256" key="8">
    <source>
        <dbReference type="RuleBase" id="RU000509"/>
    </source>
</evidence>
<evidence type="ECO:0000313" key="10">
    <source>
        <dbReference type="Proteomes" id="UP001595692"/>
    </source>
</evidence>
<evidence type="ECO:0000256" key="3">
    <source>
        <dbReference type="ARBA" id="ARBA00012594"/>
    </source>
</evidence>
<evidence type="ECO:0000256" key="2">
    <source>
        <dbReference type="ARBA" id="ARBA00005652"/>
    </source>
</evidence>
<dbReference type="InterPro" id="IPR001554">
    <property type="entry name" value="Glyco_hydro_14"/>
</dbReference>
<comment type="catalytic activity">
    <reaction evidence="1 8">
        <text>Hydrolysis of (1-&gt;4)-alpha-D-glucosidic linkages in polysaccharides so as to remove successive maltose units from the non-reducing ends of the chains.</text>
        <dbReference type="EC" id="3.2.1.2"/>
    </reaction>
</comment>
<dbReference type="Proteomes" id="UP001595692">
    <property type="component" value="Unassembled WGS sequence"/>
</dbReference>
<evidence type="ECO:0000256" key="1">
    <source>
        <dbReference type="ARBA" id="ARBA00000546"/>
    </source>
</evidence>
<comment type="similarity">
    <text evidence="2 8">Belongs to the glycosyl hydrolase 14 family.</text>
</comment>
<keyword evidence="7 8" id="KW-0624">Polysaccharide degradation</keyword>